<protein>
    <recommendedName>
        <fullName evidence="1">HD-GYP domain-containing protein</fullName>
    </recommendedName>
</protein>
<evidence type="ECO:0000259" key="1">
    <source>
        <dbReference type="PROSITE" id="PS51832"/>
    </source>
</evidence>
<gene>
    <name evidence="2" type="ORF">A3B40_00025</name>
</gene>
<dbReference type="PANTHER" id="PTHR45228:SF4">
    <property type="entry name" value="LIPOPROTEIN"/>
    <property type="match status" value="1"/>
</dbReference>
<dbReference type="Pfam" id="PF13487">
    <property type="entry name" value="HD_5"/>
    <property type="match status" value="1"/>
</dbReference>
<organism evidence="2 3">
    <name type="scientific">Candidatus Roizmanbacteria bacterium RIFCSPLOWO2_01_FULL_37_16</name>
    <dbReference type="NCBI Taxonomy" id="1802058"/>
    <lineage>
        <taxon>Bacteria</taxon>
        <taxon>Candidatus Roizmaniibacteriota</taxon>
    </lineage>
</organism>
<proteinExistence type="predicted"/>
<evidence type="ECO:0000313" key="2">
    <source>
        <dbReference type="EMBL" id="OGK43555.1"/>
    </source>
</evidence>
<feature type="domain" description="HD-GYP" evidence="1">
    <location>
        <begin position="27"/>
        <end position="228"/>
    </location>
</feature>
<dbReference type="AlphaFoldDB" id="A0A1F7IJL7"/>
<dbReference type="InterPro" id="IPR003607">
    <property type="entry name" value="HD/PDEase_dom"/>
</dbReference>
<dbReference type="PANTHER" id="PTHR45228">
    <property type="entry name" value="CYCLIC DI-GMP PHOSPHODIESTERASE TM_0186-RELATED"/>
    <property type="match status" value="1"/>
</dbReference>
<dbReference type="PROSITE" id="PS51832">
    <property type="entry name" value="HD_GYP"/>
    <property type="match status" value="1"/>
</dbReference>
<dbReference type="Proteomes" id="UP000178040">
    <property type="component" value="Unassembled WGS sequence"/>
</dbReference>
<sequence>MLSTSLEQRGVKFQSEHITGLEVITPDQKRRLNQVFAVYFFPDLLEEDKFGPVRRIRASHSIDVALLLLALPGDPNRAESLTTFGLFHDIGKVHPDLITHLTLGEPRTKEQKEALRAHPYYAALELQRLGLLDHADAIKYHHEKTDGSGYPYRLAGDDIPLTAGLLSIADRIAAATNNDRSEDGKSIIALRVIEKLREELGVTIHELLETPLNILSERLELDPALIQKIYALSEEIVSKWQKGDFNSENTDIIDQVIAAASSLYSRS</sequence>
<name>A0A1F7IJL7_9BACT</name>
<dbReference type="SMART" id="SM00471">
    <property type="entry name" value="HDc"/>
    <property type="match status" value="1"/>
</dbReference>
<dbReference type="Gene3D" id="1.10.3210.10">
    <property type="entry name" value="Hypothetical protein af1432"/>
    <property type="match status" value="1"/>
</dbReference>
<comment type="caution">
    <text evidence="2">The sequence shown here is derived from an EMBL/GenBank/DDBJ whole genome shotgun (WGS) entry which is preliminary data.</text>
</comment>
<accession>A0A1F7IJL7</accession>
<dbReference type="EMBL" id="MGAI01000047">
    <property type="protein sequence ID" value="OGK43555.1"/>
    <property type="molecule type" value="Genomic_DNA"/>
</dbReference>
<dbReference type="CDD" id="cd00077">
    <property type="entry name" value="HDc"/>
    <property type="match status" value="1"/>
</dbReference>
<evidence type="ECO:0000313" key="3">
    <source>
        <dbReference type="Proteomes" id="UP000178040"/>
    </source>
</evidence>
<dbReference type="SUPFAM" id="SSF109604">
    <property type="entry name" value="HD-domain/PDEase-like"/>
    <property type="match status" value="1"/>
</dbReference>
<reference evidence="2 3" key="1">
    <citation type="journal article" date="2016" name="Nat. Commun.">
        <title>Thousands of microbial genomes shed light on interconnected biogeochemical processes in an aquifer system.</title>
        <authorList>
            <person name="Anantharaman K."/>
            <person name="Brown C.T."/>
            <person name="Hug L.A."/>
            <person name="Sharon I."/>
            <person name="Castelle C.J."/>
            <person name="Probst A.J."/>
            <person name="Thomas B.C."/>
            <person name="Singh A."/>
            <person name="Wilkins M.J."/>
            <person name="Karaoz U."/>
            <person name="Brodie E.L."/>
            <person name="Williams K.H."/>
            <person name="Hubbard S.S."/>
            <person name="Banfield J.F."/>
        </authorList>
    </citation>
    <scope>NUCLEOTIDE SEQUENCE [LARGE SCALE GENOMIC DNA]</scope>
</reference>
<dbReference type="InterPro" id="IPR052020">
    <property type="entry name" value="Cyclic_di-GMP/3'3'-cGAMP_PDE"/>
</dbReference>
<dbReference type="InterPro" id="IPR037522">
    <property type="entry name" value="HD_GYP_dom"/>
</dbReference>